<feature type="domain" description="DHFR" evidence="10">
    <location>
        <begin position="4"/>
        <end position="168"/>
    </location>
</feature>
<dbReference type="InterPro" id="IPR001796">
    <property type="entry name" value="DHFR_dom"/>
</dbReference>
<accession>A0A1W6MV05</accession>
<dbReference type="PROSITE" id="PS00075">
    <property type="entry name" value="DHFR_1"/>
    <property type="match status" value="1"/>
</dbReference>
<evidence type="ECO:0000256" key="3">
    <source>
        <dbReference type="ARBA" id="ARBA00012856"/>
    </source>
</evidence>
<evidence type="ECO:0000256" key="4">
    <source>
        <dbReference type="ARBA" id="ARBA00022563"/>
    </source>
</evidence>
<evidence type="ECO:0000259" key="10">
    <source>
        <dbReference type="PROSITE" id="PS51330"/>
    </source>
</evidence>
<protein>
    <recommendedName>
        <fullName evidence="3 8">Dihydrofolate reductase</fullName>
        <ecNumber evidence="3 8">1.5.1.3</ecNumber>
    </recommendedName>
</protein>
<dbReference type="GO" id="GO:0046654">
    <property type="term" value="P:tetrahydrofolate biosynthetic process"/>
    <property type="evidence" value="ECO:0007669"/>
    <property type="project" value="UniProtKB-UniPathway"/>
</dbReference>
<sequence length="171" mass="18718">MKPEVVAIVAVAKNGVIGAEGGLPWRISGDLKRFKALTMGKPLIMGRRTFEALPRPLLGRELVIVTRRPSLSAPGARFARSPDEALEIAREIARASGAKEICIGGGGEIYRALLEATDRVELTEIDLAPEGDAYLPPFDLARWRETARVAPERGPRDEADYAFVTLERRRG</sequence>
<keyword evidence="4 8" id="KW-0554">One-carbon metabolism</keyword>
<keyword evidence="5 8" id="KW-0521">NADP</keyword>
<dbReference type="GO" id="GO:0050661">
    <property type="term" value="F:NADP binding"/>
    <property type="evidence" value="ECO:0007669"/>
    <property type="project" value="InterPro"/>
</dbReference>
<dbReference type="STRING" id="655015.B1812_10365"/>
<comment type="pathway">
    <text evidence="1 8">Cofactor biosynthesis; tetrahydrofolate biosynthesis; 5,6,7,8-tetrahydrofolate from 7,8-dihydrofolate: step 1/1.</text>
</comment>
<evidence type="ECO:0000256" key="5">
    <source>
        <dbReference type="ARBA" id="ARBA00022857"/>
    </source>
</evidence>
<comment type="function">
    <text evidence="7 8">Key enzyme in folate metabolism. Catalyzes an essential reaction for de novo glycine and purine synthesis, and for DNA precursor synthesis.</text>
</comment>
<evidence type="ECO:0000313" key="12">
    <source>
        <dbReference type="Proteomes" id="UP000193978"/>
    </source>
</evidence>
<evidence type="ECO:0000256" key="6">
    <source>
        <dbReference type="ARBA" id="ARBA00023002"/>
    </source>
</evidence>
<comment type="similarity">
    <text evidence="2 8 9">Belongs to the dihydrofolate reductase family.</text>
</comment>
<dbReference type="PANTHER" id="PTHR48069:SF3">
    <property type="entry name" value="DIHYDROFOLATE REDUCTASE"/>
    <property type="match status" value="1"/>
</dbReference>
<gene>
    <name evidence="11" type="ORF">B1812_10365</name>
</gene>
<dbReference type="RefSeq" id="WP_085771514.1">
    <property type="nucleotide sequence ID" value="NZ_AP027149.1"/>
</dbReference>
<dbReference type="PANTHER" id="PTHR48069">
    <property type="entry name" value="DIHYDROFOLATE REDUCTASE"/>
    <property type="match status" value="1"/>
</dbReference>
<dbReference type="Proteomes" id="UP000193978">
    <property type="component" value="Chromosome"/>
</dbReference>
<reference evidence="11 12" key="1">
    <citation type="submission" date="2017-02" db="EMBL/GenBank/DDBJ databases">
        <authorList>
            <person name="Peterson S.W."/>
        </authorList>
    </citation>
    <scope>NUCLEOTIDE SEQUENCE [LARGE SCALE GENOMIC DNA]</scope>
    <source>
        <strain evidence="11 12">S285</strain>
    </source>
</reference>
<dbReference type="GO" id="GO:0006730">
    <property type="term" value="P:one-carbon metabolic process"/>
    <property type="evidence" value="ECO:0007669"/>
    <property type="project" value="UniProtKB-KW"/>
</dbReference>
<evidence type="ECO:0000313" key="11">
    <source>
        <dbReference type="EMBL" id="ARN81412.1"/>
    </source>
</evidence>
<dbReference type="InterPro" id="IPR012259">
    <property type="entry name" value="DHFR"/>
</dbReference>
<evidence type="ECO:0000256" key="7">
    <source>
        <dbReference type="ARBA" id="ARBA00025067"/>
    </source>
</evidence>
<evidence type="ECO:0000256" key="2">
    <source>
        <dbReference type="ARBA" id="ARBA00009539"/>
    </source>
</evidence>
<dbReference type="CDD" id="cd00209">
    <property type="entry name" value="DHFR"/>
    <property type="match status" value="1"/>
</dbReference>
<dbReference type="GO" id="GO:0005829">
    <property type="term" value="C:cytosol"/>
    <property type="evidence" value="ECO:0007669"/>
    <property type="project" value="TreeGrafter"/>
</dbReference>
<dbReference type="Gene3D" id="3.40.430.10">
    <property type="entry name" value="Dihydrofolate Reductase, subunit A"/>
    <property type="match status" value="1"/>
</dbReference>
<keyword evidence="11" id="KW-0418">Kinase</keyword>
<dbReference type="EC" id="1.5.1.3" evidence="3 8"/>
<keyword evidence="6 8" id="KW-0560">Oxidoreductase</keyword>
<organism evidence="11 12">
    <name type="scientific">Methylocystis bryophila</name>
    <dbReference type="NCBI Taxonomy" id="655015"/>
    <lineage>
        <taxon>Bacteria</taxon>
        <taxon>Pseudomonadati</taxon>
        <taxon>Pseudomonadota</taxon>
        <taxon>Alphaproteobacteria</taxon>
        <taxon>Hyphomicrobiales</taxon>
        <taxon>Methylocystaceae</taxon>
        <taxon>Methylocystis</taxon>
    </lineage>
</organism>
<dbReference type="AlphaFoldDB" id="A0A1W6MV05"/>
<evidence type="ECO:0000256" key="8">
    <source>
        <dbReference type="PIRNR" id="PIRNR000194"/>
    </source>
</evidence>
<dbReference type="PROSITE" id="PS51330">
    <property type="entry name" value="DHFR_2"/>
    <property type="match status" value="1"/>
</dbReference>
<proteinExistence type="inferred from homology"/>
<dbReference type="Pfam" id="PF00186">
    <property type="entry name" value="DHFR_1"/>
    <property type="match status" value="1"/>
</dbReference>
<dbReference type="GO" id="GO:0046452">
    <property type="term" value="P:dihydrofolate metabolic process"/>
    <property type="evidence" value="ECO:0007669"/>
    <property type="project" value="TreeGrafter"/>
</dbReference>
<keyword evidence="12" id="KW-1185">Reference proteome</keyword>
<dbReference type="GO" id="GO:0046655">
    <property type="term" value="P:folic acid metabolic process"/>
    <property type="evidence" value="ECO:0007669"/>
    <property type="project" value="TreeGrafter"/>
</dbReference>
<dbReference type="PRINTS" id="PR00070">
    <property type="entry name" value="DHFR"/>
</dbReference>
<dbReference type="EMBL" id="CP019948">
    <property type="protein sequence ID" value="ARN81412.1"/>
    <property type="molecule type" value="Genomic_DNA"/>
</dbReference>
<comment type="catalytic activity">
    <reaction evidence="8">
        <text>(6S)-5,6,7,8-tetrahydrofolate + NADP(+) = 7,8-dihydrofolate + NADPH + H(+)</text>
        <dbReference type="Rhea" id="RHEA:15009"/>
        <dbReference type="ChEBI" id="CHEBI:15378"/>
        <dbReference type="ChEBI" id="CHEBI:57451"/>
        <dbReference type="ChEBI" id="CHEBI:57453"/>
        <dbReference type="ChEBI" id="CHEBI:57783"/>
        <dbReference type="ChEBI" id="CHEBI:58349"/>
        <dbReference type="EC" id="1.5.1.3"/>
    </reaction>
</comment>
<dbReference type="GO" id="GO:0004146">
    <property type="term" value="F:dihydrofolate reductase activity"/>
    <property type="evidence" value="ECO:0007669"/>
    <property type="project" value="UniProtKB-EC"/>
</dbReference>
<evidence type="ECO:0000256" key="1">
    <source>
        <dbReference type="ARBA" id="ARBA00004903"/>
    </source>
</evidence>
<name>A0A1W6MV05_9HYPH</name>
<dbReference type="SUPFAM" id="SSF53597">
    <property type="entry name" value="Dihydrofolate reductase-like"/>
    <property type="match status" value="1"/>
</dbReference>
<dbReference type="InterPro" id="IPR017925">
    <property type="entry name" value="DHFR_CS"/>
</dbReference>
<dbReference type="OrthoDB" id="9804315at2"/>
<dbReference type="GO" id="GO:0016301">
    <property type="term" value="F:kinase activity"/>
    <property type="evidence" value="ECO:0007669"/>
    <property type="project" value="UniProtKB-KW"/>
</dbReference>
<dbReference type="UniPathway" id="UPA00077">
    <property type="reaction ID" value="UER00158"/>
</dbReference>
<keyword evidence="11" id="KW-0808">Transferase</keyword>
<dbReference type="PIRSF" id="PIRSF000194">
    <property type="entry name" value="DHFR"/>
    <property type="match status" value="1"/>
</dbReference>
<dbReference type="KEGG" id="mbry:B1812_10365"/>
<evidence type="ECO:0000256" key="9">
    <source>
        <dbReference type="RuleBase" id="RU004474"/>
    </source>
</evidence>
<dbReference type="InterPro" id="IPR024072">
    <property type="entry name" value="DHFR-like_dom_sf"/>
</dbReference>